<dbReference type="GO" id="GO:0003735">
    <property type="term" value="F:structural constituent of ribosome"/>
    <property type="evidence" value="ECO:0007669"/>
    <property type="project" value="InterPro"/>
</dbReference>
<dbReference type="OrthoDB" id="494202at2759"/>
<evidence type="ECO:0000313" key="5">
    <source>
        <dbReference type="Proteomes" id="UP000198341"/>
    </source>
</evidence>
<organism evidence="4 5">
    <name type="scientific">Bathycoccus prasinos</name>
    <dbReference type="NCBI Taxonomy" id="41875"/>
    <lineage>
        <taxon>Eukaryota</taxon>
        <taxon>Viridiplantae</taxon>
        <taxon>Chlorophyta</taxon>
        <taxon>Mamiellophyceae</taxon>
        <taxon>Mamiellales</taxon>
        <taxon>Bathycoccaceae</taxon>
        <taxon>Bathycoccus</taxon>
    </lineage>
</organism>
<dbReference type="GeneID" id="19010777"/>
<dbReference type="eggNOG" id="KOG0878">
    <property type="taxonomic scope" value="Eukaryota"/>
</dbReference>
<evidence type="ECO:0008006" key="6">
    <source>
        <dbReference type="Google" id="ProtNLM"/>
    </source>
</evidence>
<comment type="similarity">
    <text evidence="1">Belongs to the eukaryotic ribosomal protein eL32 family.</text>
</comment>
<evidence type="ECO:0000313" key="4">
    <source>
        <dbReference type="EMBL" id="CCO20740.1"/>
    </source>
</evidence>
<dbReference type="EMBL" id="FO082261">
    <property type="protein sequence ID" value="CCO20740.1"/>
    <property type="molecule type" value="Genomic_DNA"/>
</dbReference>
<accession>K8F7B6</accession>
<dbReference type="GO" id="GO:0022625">
    <property type="term" value="C:cytosolic large ribosomal subunit"/>
    <property type="evidence" value="ECO:0007669"/>
    <property type="project" value="TreeGrafter"/>
</dbReference>
<dbReference type="CDD" id="cd00513">
    <property type="entry name" value="Ribosomal_L32_L32e"/>
    <property type="match status" value="1"/>
</dbReference>
<dbReference type="PANTHER" id="PTHR23413">
    <property type="entry name" value="60S RIBOSOMAL PROTEIN L32 AND DNA-DIRECTED RNA POLYMERASE II, SUBUNIT N"/>
    <property type="match status" value="1"/>
</dbReference>
<dbReference type="STRING" id="41875.K8F7B6"/>
<evidence type="ECO:0000256" key="2">
    <source>
        <dbReference type="ARBA" id="ARBA00022980"/>
    </source>
</evidence>
<keyword evidence="5" id="KW-1185">Reference proteome</keyword>
<dbReference type="PANTHER" id="PTHR23413:SF1">
    <property type="entry name" value="RIBOSOMAL PROTEIN L32"/>
    <property type="match status" value="1"/>
</dbReference>
<dbReference type="AlphaFoldDB" id="K8F7B6"/>
<dbReference type="Proteomes" id="UP000198341">
    <property type="component" value="Chromosome 18"/>
</dbReference>
<reference evidence="4 5" key="1">
    <citation type="submission" date="2011-10" db="EMBL/GenBank/DDBJ databases">
        <authorList>
            <person name="Genoscope - CEA"/>
        </authorList>
    </citation>
    <scope>NUCLEOTIDE SEQUENCE [LARGE SCALE GENOMIC DNA]</scope>
    <source>
        <strain evidence="4 5">RCC 1105</strain>
    </source>
</reference>
<dbReference type="RefSeq" id="XP_007508249.1">
    <property type="nucleotide sequence ID" value="XM_007508187.1"/>
</dbReference>
<gene>
    <name evidence="4" type="ordered locus">Bathy18g00220</name>
</gene>
<name>K8F7B6_9CHLO</name>
<dbReference type="SMART" id="SM01393">
    <property type="entry name" value="Ribosomal_L32e"/>
    <property type="match status" value="1"/>
</dbReference>
<dbReference type="KEGG" id="bpg:Bathy18g00220"/>
<sequence>MVTPLVKTTKIKKKPNGFTRYQSDTAKRVSVRLFYSRITTTLVVEFLPRKRNVETERARDFPSLFRVREALCPRGVKVFLKIVRFKTNFHSSQTNLDHPSLFQQQQTSWRRPKGIDSRFRRKFKGLPYMPNVGYGTAKKAKHVLPNGFLKFVVKNVKDLDLLLMHNRKYCAEIAHNVSALKRKAIVERAAQLNVCVVNKDARLRSEEDE</sequence>
<dbReference type="GO" id="GO:0006412">
    <property type="term" value="P:translation"/>
    <property type="evidence" value="ECO:0007669"/>
    <property type="project" value="InterPro"/>
</dbReference>
<dbReference type="SUPFAM" id="SSF52042">
    <property type="entry name" value="Ribosomal protein L32e"/>
    <property type="match status" value="1"/>
</dbReference>
<dbReference type="InterPro" id="IPR001515">
    <property type="entry name" value="Ribosomal_eL32"/>
</dbReference>
<proteinExistence type="inferred from homology"/>
<keyword evidence="3" id="KW-0687">Ribonucleoprotein</keyword>
<evidence type="ECO:0000256" key="3">
    <source>
        <dbReference type="ARBA" id="ARBA00023274"/>
    </source>
</evidence>
<keyword evidence="2" id="KW-0689">Ribosomal protein</keyword>
<evidence type="ECO:0000256" key="1">
    <source>
        <dbReference type="ARBA" id="ARBA00008431"/>
    </source>
</evidence>
<dbReference type="InterPro" id="IPR036351">
    <property type="entry name" value="Ribosomal_eL32_sf"/>
</dbReference>
<protein>
    <recommendedName>
        <fullName evidence="6">60S ribosomal protein L32</fullName>
    </recommendedName>
</protein>
<dbReference type="Pfam" id="PF01655">
    <property type="entry name" value="Ribosomal_L32e"/>
    <property type="match status" value="1"/>
</dbReference>